<feature type="region of interest" description="Disordered" evidence="2">
    <location>
        <begin position="1"/>
        <end position="203"/>
    </location>
</feature>
<feature type="domain" description="RRM" evidence="3">
    <location>
        <begin position="217"/>
        <end position="300"/>
    </location>
</feature>
<evidence type="ECO:0000256" key="1">
    <source>
        <dbReference type="PROSITE-ProRule" id="PRU00176"/>
    </source>
</evidence>
<protein>
    <recommendedName>
        <fullName evidence="3">RRM domain-containing protein</fullName>
    </recommendedName>
</protein>
<reference evidence="4 5" key="1">
    <citation type="submission" date="2016-07" db="EMBL/GenBank/DDBJ databases">
        <title>Multiple horizontal gene transfer events from other fungi enriched the ability of initially mycotrophic Trichoderma (Ascomycota) to feed on dead plant biomass.</title>
        <authorList>
            <consortium name="DOE Joint Genome Institute"/>
            <person name="Aerts A."/>
            <person name="Atanasova L."/>
            <person name="Chenthamara K."/>
            <person name="Zhang J."/>
            <person name="Grujic M."/>
            <person name="Henrissat B."/>
            <person name="Kuo A."/>
            <person name="Salamov A."/>
            <person name="Lipzen A."/>
            <person name="Labutti K."/>
            <person name="Barry K."/>
            <person name="Miao Y."/>
            <person name="Rahimi M.J."/>
            <person name="Shen Q."/>
            <person name="Grigoriev I.V."/>
            <person name="Kubicek C.P."/>
            <person name="Druzhinina I.S."/>
        </authorList>
    </citation>
    <scope>NUCLEOTIDE SEQUENCE [LARGE SCALE GENOMIC DNA]</scope>
    <source>
        <strain evidence="4 5">ATCC 18648</strain>
    </source>
</reference>
<organism evidence="4 5">
    <name type="scientific">Trichoderma longibrachiatum ATCC 18648</name>
    <dbReference type="NCBI Taxonomy" id="983965"/>
    <lineage>
        <taxon>Eukaryota</taxon>
        <taxon>Fungi</taxon>
        <taxon>Dikarya</taxon>
        <taxon>Ascomycota</taxon>
        <taxon>Pezizomycotina</taxon>
        <taxon>Sordariomycetes</taxon>
        <taxon>Hypocreomycetidae</taxon>
        <taxon>Hypocreales</taxon>
        <taxon>Hypocreaceae</taxon>
        <taxon>Trichoderma</taxon>
    </lineage>
</organism>
<evidence type="ECO:0000256" key="2">
    <source>
        <dbReference type="SAM" id="MobiDB-lite"/>
    </source>
</evidence>
<dbReference type="Proteomes" id="UP000240760">
    <property type="component" value="Unassembled WGS sequence"/>
</dbReference>
<dbReference type="AlphaFoldDB" id="A0A2T4CEY5"/>
<evidence type="ECO:0000313" key="4">
    <source>
        <dbReference type="EMBL" id="PTB80131.1"/>
    </source>
</evidence>
<feature type="compositionally biased region" description="Basic and acidic residues" evidence="2">
    <location>
        <begin position="307"/>
        <end position="337"/>
    </location>
</feature>
<feature type="compositionally biased region" description="Basic and acidic residues" evidence="2">
    <location>
        <begin position="71"/>
        <end position="86"/>
    </location>
</feature>
<dbReference type="OrthoDB" id="167718at2759"/>
<keyword evidence="1" id="KW-0694">RNA-binding</keyword>
<dbReference type="Gene3D" id="3.30.70.330">
    <property type="match status" value="1"/>
</dbReference>
<evidence type="ECO:0000313" key="5">
    <source>
        <dbReference type="Proteomes" id="UP000240760"/>
    </source>
</evidence>
<proteinExistence type="predicted"/>
<feature type="region of interest" description="Disordered" evidence="2">
    <location>
        <begin position="298"/>
        <end position="363"/>
    </location>
</feature>
<feature type="compositionally biased region" description="Polar residues" evidence="2">
    <location>
        <begin position="190"/>
        <end position="199"/>
    </location>
</feature>
<feature type="compositionally biased region" description="Basic residues" evidence="2">
    <location>
        <begin position="59"/>
        <end position="70"/>
    </location>
</feature>
<dbReference type="FunFam" id="3.30.70.330:FF:000376">
    <property type="entry name" value="Putative RNA binding protein"/>
    <property type="match status" value="1"/>
</dbReference>
<dbReference type="PROSITE" id="PS50102">
    <property type="entry name" value="RRM"/>
    <property type="match status" value="1"/>
</dbReference>
<feature type="compositionally biased region" description="Basic and acidic residues" evidence="2">
    <location>
        <begin position="125"/>
        <end position="174"/>
    </location>
</feature>
<name>A0A2T4CEY5_TRILO</name>
<dbReference type="SUPFAM" id="SSF54928">
    <property type="entry name" value="RNA-binding domain, RBD"/>
    <property type="match status" value="1"/>
</dbReference>
<gene>
    <name evidence="4" type="ORF">M440DRAFT_1347823</name>
</gene>
<dbReference type="STRING" id="983965.A0A2T4CEY5"/>
<dbReference type="SMART" id="SM00360">
    <property type="entry name" value="RRM"/>
    <property type="match status" value="1"/>
</dbReference>
<evidence type="ECO:0000259" key="3">
    <source>
        <dbReference type="PROSITE" id="PS50102"/>
    </source>
</evidence>
<keyword evidence="5" id="KW-1185">Reference proteome</keyword>
<accession>A0A2T4CEY5</accession>
<dbReference type="InterPro" id="IPR000504">
    <property type="entry name" value="RRM_dom"/>
</dbReference>
<sequence length="363" mass="40606">MKSKRAAAASTEDARPVDVPQDQASKKRKRSDDDADQSNDATAGKGDKRVKKFREERKEKKKEKKEKRKHDKEERKAKMPKKDKSKYNNKSRKEKKEELKNLQNLPEGMDVDDDEAGAKAAEAVTKPEAEAEPKTNGKSEDKASRKQDKEDKKKDKEDKKKDKEDKKKDKEDKKKEKKEKKKAEKESKGETSSAKNATQGEDAIDLDPSAAEKAGRNIVFVGNLPYSATATSITAHFASLKPVAVRCLTKKEDPKACRGIAFVEFATSTHQRTCLDKFHHTMFDDGISPPRKINIELTAGGGGKGQGRKDKIMEKNKKLDENRAKRIEKEKTAKEENQSGNGSAAARMDVHPSRLARLPGLGH</sequence>
<dbReference type="InterPro" id="IPR035979">
    <property type="entry name" value="RBD_domain_sf"/>
</dbReference>
<dbReference type="InterPro" id="IPR012677">
    <property type="entry name" value="Nucleotide-bd_a/b_plait_sf"/>
</dbReference>
<dbReference type="CDD" id="cd12400">
    <property type="entry name" value="RRM_Nop6"/>
    <property type="match status" value="1"/>
</dbReference>
<dbReference type="InterPro" id="IPR034228">
    <property type="entry name" value="Nop6_RRM"/>
</dbReference>
<dbReference type="EMBL" id="KZ679127">
    <property type="protein sequence ID" value="PTB80131.1"/>
    <property type="molecule type" value="Genomic_DNA"/>
</dbReference>
<dbReference type="Pfam" id="PF00076">
    <property type="entry name" value="RRM_1"/>
    <property type="match status" value="1"/>
</dbReference>
<dbReference type="GO" id="GO:0003723">
    <property type="term" value="F:RNA binding"/>
    <property type="evidence" value="ECO:0007669"/>
    <property type="project" value="UniProtKB-UniRule"/>
</dbReference>